<dbReference type="GeneID" id="87951455"/>
<proteinExistence type="predicted"/>
<evidence type="ECO:0000259" key="1">
    <source>
        <dbReference type="Pfam" id="PF06985"/>
    </source>
</evidence>
<accession>A0AAX4J383</accession>
<dbReference type="RefSeq" id="XP_062787162.1">
    <property type="nucleotide sequence ID" value="XM_062931111.1"/>
</dbReference>
<dbReference type="InterPro" id="IPR052895">
    <property type="entry name" value="HetReg/Transcr_Mod"/>
</dbReference>
<keyword evidence="3" id="KW-1185">Reference proteome</keyword>
<dbReference type="KEGG" id="cdet:87951455"/>
<organism evidence="2 3">
    <name type="scientific">Colletotrichum destructivum</name>
    <dbReference type="NCBI Taxonomy" id="34406"/>
    <lineage>
        <taxon>Eukaryota</taxon>
        <taxon>Fungi</taxon>
        <taxon>Dikarya</taxon>
        <taxon>Ascomycota</taxon>
        <taxon>Pezizomycotina</taxon>
        <taxon>Sordariomycetes</taxon>
        <taxon>Hypocreomycetidae</taxon>
        <taxon>Glomerellales</taxon>
        <taxon>Glomerellaceae</taxon>
        <taxon>Colletotrichum</taxon>
        <taxon>Colletotrichum destructivum species complex</taxon>
    </lineage>
</organism>
<reference evidence="3" key="1">
    <citation type="journal article" date="2023" name="bioRxiv">
        <title>Complete genome of the Medicago anthracnose fungus, Colletotrichum destructivum, reveals a mini-chromosome-like region within a core chromosome.</title>
        <authorList>
            <person name="Lapalu N."/>
            <person name="Simon A."/>
            <person name="Lu A."/>
            <person name="Plaumann P.-L."/>
            <person name="Amselem J."/>
            <person name="Pigne S."/>
            <person name="Auger A."/>
            <person name="Koch C."/>
            <person name="Dallery J.-F."/>
            <person name="O'Connell R.J."/>
        </authorList>
    </citation>
    <scope>NUCLEOTIDE SEQUENCE [LARGE SCALE GENOMIC DNA]</scope>
    <source>
        <strain evidence="3">CBS 520.97</strain>
    </source>
</reference>
<dbReference type="PANTHER" id="PTHR24148:SF64">
    <property type="entry name" value="HETEROKARYON INCOMPATIBILITY DOMAIN-CONTAINING PROTEIN"/>
    <property type="match status" value="1"/>
</dbReference>
<dbReference type="AlphaFoldDB" id="A0AAX4J383"/>
<protein>
    <submittedName>
        <fullName evidence="2">Heterokaryon incompatibility</fullName>
    </submittedName>
</protein>
<dbReference type="EMBL" id="CP137314">
    <property type="protein sequence ID" value="WQF89941.1"/>
    <property type="molecule type" value="Genomic_DNA"/>
</dbReference>
<dbReference type="Pfam" id="PF26639">
    <property type="entry name" value="Het-6_barrel"/>
    <property type="match status" value="1"/>
</dbReference>
<name>A0AAX4J383_9PEZI</name>
<dbReference type="PANTHER" id="PTHR24148">
    <property type="entry name" value="ANKYRIN REPEAT DOMAIN-CONTAINING PROTEIN 39 HOMOLOG-RELATED"/>
    <property type="match status" value="1"/>
</dbReference>
<dbReference type="Proteomes" id="UP001322277">
    <property type="component" value="Chromosome 10"/>
</dbReference>
<gene>
    <name evidence="2" type="ORF">CDEST_14955</name>
</gene>
<dbReference type="Pfam" id="PF06985">
    <property type="entry name" value="HET"/>
    <property type="match status" value="1"/>
</dbReference>
<evidence type="ECO:0000313" key="2">
    <source>
        <dbReference type="EMBL" id="WQF89941.1"/>
    </source>
</evidence>
<evidence type="ECO:0000313" key="3">
    <source>
        <dbReference type="Proteomes" id="UP001322277"/>
    </source>
</evidence>
<sequence length="601" mass="66809">MTGIRPHGPSEIVDPVHRVYGSLPIGSEEIRILKLHPAHCLSSPVEVSLNIAKLGDPSVHYDALSYRWGDHTDNEMIIVNRQTLKVTQSLATALRYLRSQDHGVILWADSICIDQSNAAEKNVQVALMGDIYRTAECVRIWLGEGDQDTTQAMQLVNDCNGFRDTNAVVKRVVGDERGAIGLAGLLRRPYWNRMWMFQEILLPKIGHVHCGTSSAPFGTFVQMDLASSQPQLWPARRTSPAWIHDLRKAFFNIAQFTIAPRELQNLEHILAVTRVLQASEPADKLFALMGTCDMASYLTVDYDKTFQDIYVGFTRNYSKSTGKLSLTLTAGWRNPVCKEDDGQLPSWTPDFRGSRPESDIYAGFATAGVFNASKGCCFENDAFNPELPEGVLVTQGYVLDTIQSVTPLLGGDDGRRQILETFDIRRPNDNLSGRSRLQALCETLIFDADGVKDDDCEETLARKRDRQLKHLLGFIPINWDSVLGRSGTGLRHALRSYKQLQHSDPATLAGYRNMFVGEYDANAGKISSVFVTRDSRFGRSNYTIRPGDVVAVLYGSDLPVILRKSGSCYKFLGGAYVSGMMYGEVIDEYGADLCAESVLLI</sequence>
<feature type="domain" description="Heterokaryon incompatibility" evidence="1">
    <location>
        <begin position="61"/>
        <end position="199"/>
    </location>
</feature>
<dbReference type="InterPro" id="IPR010730">
    <property type="entry name" value="HET"/>
</dbReference>